<name>A0A1M5HIC3_9SPHI</name>
<dbReference type="AlphaFoldDB" id="A0A1M5HIC3"/>
<evidence type="ECO:0000259" key="4">
    <source>
        <dbReference type="PROSITE" id="PS51118"/>
    </source>
</evidence>
<evidence type="ECO:0000256" key="3">
    <source>
        <dbReference type="ARBA" id="ARBA00023163"/>
    </source>
</evidence>
<sequence>MLVIYTTDMRKEASTNAINEKFLFQTCELNSALNVISGRWKAQIIYSISLGNNRFNLIRKELPNLSEQVLGRQLKELETHAIIVKRILPDTVPTGIEYILTSKGLALIPILSSLCDWGKTYEEGKEIYHL</sequence>
<dbReference type="GO" id="GO:0003677">
    <property type="term" value="F:DNA binding"/>
    <property type="evidence" value="ECO:0007669"/>
    <property type="project" value="UniProtKB-KW"/>
</dbReference>
<dbReference type="Proteomes" id="UP000184287">
    <property type="component" value="Unassembled WGS sequence"/>
</dbReference>
<dbReference type="Pfam" id="PF01638">
    <property type="entry name" value="HxlR"/>
    <property type="match status" value="1"/>
</dbReference>
<keyword evidence="3" id="KW-0804">Transcription</keyword>
<dbReference type="EMBL" id="FQUQ01000004">
    <property type="protein sequence ID" value="SHG15719.1"/>
    <property type="molecule type" value="Genomic_DNA"/>
</dbReference>
<dbReference type="STRING" id="288992.SAMN04488522_104677"/>
<gene>
    <name evidence="5" type="ORF">SAMN04488522_104677</name>
</gene>
<evidence type="ECO:0000256" key="1">
    <source>
        <dbReference type="ARBA" id="ARBA00023015"/>
    </source>
</evidence>
<dbReference type="Gene3D" id="1.10.10.10">
    <property type="entry name" value="Winged helix-like DNA-binding domain superfamily/Winged helix DNA-binding domain"/>
    <property type="match status" value="1"/>
</dbReference>
<proteinExistence type="predicted"/>
<keyword evidence="2" id="KW-0238">DNA-binding</keyword>
<organism evidence="5 6">
    <name type="scientific">Pedobacter caeni</name>
    <dbReference type="NCBI Taxonomy" id="288992"/>
    <lineage>
        <taxon>Bacteria</taxon>
        <taxon>Pseudomonadati</taxon>
        <taxon>Bacteroidota</taxon>
        <taxon>Sphingobacteriia</taxon>
        <taxon>Sphingobacteriales</taxon>
        <taxon>Sphingobacteriaceae</taxon>
        <taxon>Pedobacter</taxon>
    </lineage>
</organism>
<keyword evidence="6" id="KW-1185">Reference proteome</keyword>
<dbReference type="InterPro" id="IPR036390">
    <property type="entry name" value="WH_DNA-bd_sf"/>
</dbReference>
<evidence type="ECO:0000313" key="5">
    <source>
        <dbReference type="EMBL" id="SHG15719.1"/>
    </source>
</evidence>
<dbReference type="SUPFAM" id="SSF46785">
    <property type="entry name" value="Winged helix' DNA-binding domain"/>
    <property type="match status" value="1"/>
</dbReference>
<dbReference type="PANTHER" id="PTHR33204">
    <property type="entry name" value="TRANSCRIPTIONAL REGULATOR, MARR FAMILY"/>
    <property type="match status" value="1"/>
</dbReference>
<evidence type="ECO:0000313" key="6">
    <source>
        <dbReference type="Proteomes" id="UP000184287"/>
    </source>
</evidence>
<dbReference type="PANTHER" id="PTHR33204:SF29">
    <property type="entry name" value="TRANSCRIPTIONAL REGULATOR"/>
    <property type="match status" value="1"/>
</dbReference>
<dbReference type="PROSITE" id="PS51118">
    <property type="entry name" value="HTH_HXLR"/>
    <property type="match status" value="1"/>
</dbReference>
<accession>A0A1M5HIC3</accession>
<feature type="domain" description="HTH hxlR-type" evidence="4">
    <location>
        <begin position="27"/>
        <end position="126"/>
    </location>
</feature>
<dbReference type="InterPro" id="IPR036388">
    <property type="entry name" value="WH-like_DNA-bd_sf"/>
</dbReference>
<protein>
    <submittedName>
        <fullName evidence="5">Transcriptional regulator, HxlR family</fullName>
    </submittedName>
</protein>
<evidence type="ECO:0000256" key="2">
    <source>
        <dbReference type="ARBA" id="ARBA00023125"/>
    </source>
</evidence>
<dbReference type="InterPro" id="IPR002577">
    <property type="entry name" value="HTH_HxlR"/>
</dbReference>
<reference evidence="6" key="1">
    <citation type="submission" date="2016-11" db="EMBL/GenBank/DDBJ databases">
        <authorList>
            <person name="Varghese N."/>
            <person name="Submissions S."/>
        </authorList>
    </citation>
    <scope>NUCLEOTIDE SEQUENCE [LARGE SCALE GENOMIC DNA]</scope>
    <source>
        <strain evidence="6">DSM 16990</strain>
    </source>
</reference>
<keyword evidence="1" id="KW-0805">Transcription regulation</keyword>